<accession>A0A2Z6S3V0</accession>
<name>A0A2Z6S3V0_9GLOM</name>
<dbReference type="InterPro" id="IPR011009">
    <property type="entry name" value="Kinase-like_dom_sf"/>
</dbReference>
<dbReference type="SUPFAM" id="SSF56112">
    <property type="entry name" value="Protein kinase-like (PK-like)"/>
    <property type="match status" value="1"/>
</dbReference>
<organism evidence="1 2">
    <name type="scientific">Rhizophagus clarus</name>
    <dbReference type="NCBI Taxonomy" id="94130"/>
    <lineage>
        <taxon>Eukaryota</taxon>
        <taxon>Fungi</taxon>
        <taxon>Fungi incertae sedis</taxon>
        <taxon>Mucoromycota</taxon>
        <taxon>Glomeromycotina</taxon>
        <taxon>Glomeromycetes</taxon>
        <taxon>Glomerales</taxon>
        <taxon>Glomeraceae</taxon>
        <taxon>Rhizophagus</taxon>
    </lineage>
</organism>
<protein>
    <submittedName>
        <fullName evidence="1">Uncharacterized protein</fullName>
    </submittedName>
</protein>
<reference evidence="1 2" key="1">
    <citation type="submission" date="2017-11" db="EMBL/GenBank/DDBJ databases">
        <title>The genome of Rhizophagus clarus HR1 reveals common genetic basis of auxotrophy among arbuscular mycorrhizal fungi.</title>
        <authorList>
            <person name="Kobayashi Y."/>
        </authorList>
    </citation>
    <scope>NUCLEOTIDE SEQUENCE [LARGE SCALE GENOMIC DNA]</scope>
    <source>
        <strain evidence="1 2">HR1</strain>
    </source>
</reference>
<gene>
    <name evidence="1" type="ORF">RclHR1_09210005</name>
</gene>
<proteinExistence type="predicted"/>
<dbReference type="Proteomes" id="UP000247702">
    <property type="component" value="Unassembled WGS sequence"/>
</dbReference>
<dbReference type="AlphaFoldDB" id="A0A2Z6S3V0"/>
<comment type="caution">
    <text evidence="1">The sequence shown here is derived from an EMBL/GenBank/DDBJ whole genome shotgun (WGS) entry which is preliminary data.</text>
</comment>
<keyword evidence="2" id="KW-1185">Reference proteome</keyword>
<sequence>MAPELLRSKSYTPASDIYSLSMITPIITELEYKISEWIRYINEYYILNKDGDSKYLVPNVTDEFKNDMLEFVKANNTLAQEQSNISTTVQFHYEAYYTSRNITTTVLVKEVSECLEYIIEV</sequence>
<evidence type="ECO:0000313" key="2">
    <source>
        <dbReference type="Proteomes" id="UP000247702"/>
    </source>
</evidence>
<evidence type="ECO:0000313" key="1">
    <source>
        <dbReference type="EMBL" id="GBC09936.1"/>
    </source>
</evidence>
<dbReference type="EMBL" id="BEXD01004339">
    <property type="protein sequence ID" value="GBC09936.1"/>
    <property type="molecule type" value="Genomic_DNA"/>
</dbReference>
<dbReference type="Gene3D" id="1.10.510.10">
    <property type="entry name" value="Transferase(Phosphotransferase) domain 1"/>
    <property type="match status" value="1"/>
</dbReference>